<dbReference type="Proteomes" id="UP000013085">
    <property type="component" value="Unassembled WGS sequence"/>
</dbReference>
<sequence length="111" mass="12412">MNETNACSMQHVHEILGSTLIAERCDDPHNHRFATVSGEAIPYMGSHVHRVTFLTDSYDGHFHEFSGTSSPAIPVGDGRHIHFAKARTTFQDGHTHEFRVSSLINNPIDRC</sequence>
<dbReference type="RefSeq" id="WP_002583565.1">
    <property type="nucleotide sequence ID" value="NZ_KB851018.1"/>
</dbReference>
<comment type="caution">
    <text evidence="1">The sequence shown here is derived from an EMBL/GenBank/DDBJ whole genome shotgun (WGS) entry which is preliminary data.</text>
</comment>
<dbReference type="AlphaFoldDB" id="A0A0E2HDC9"/>
<evidence type="ECO:0000313" key="1">
    <source>
        <dbReference type="EMBL" id="ENZ17673.1"/>
    </source>
</evidence>
<name>A0A0E2HDC9_9FIRM</name>
<dbReference type="HOGENOM" id="CLU_137811_0_0_9"/>
<protein>
    <recommendedName>
        <fullName evidence="3">YmaF family protein</fullName>
    </recommendedName>
</protein>
<accession>A0A0E2HDC9</accession>
<proteinExistence type="predicted"/>
<dbReference type="InterPro" id="IPR024307">
    <property type="entry name" value="YmaF"/>
</dbReference>
<organism evidence="1 2">
    <name type="scientific">[Clostridium] clostridioforme 90A8</name>
    <dbReference type="NCBI Taxonomy" id="999408"/>
    <lineage>
        <taxon>Bacteria</taxon>
        <taxon>Bacillati</taxon>
        <taxon>Bacillota</taxon>
        <taxon>Clostridia</taxon>
        <taxon>Lachnospirales</taxon>
        <taxon>Lachnospiraceae</taxon>
        <taxon>Enterocloster</taxon>
    </lineage>
</organism>
<gene>
    <name evidence="1" type="ORF">HMPREF1090_01623</name>
</gene>
<dbReference type="GeneID" id="57959890"/>
<dbReference type="EMBL" id="AGYR01000013">
    <property type="protein sequence ID" value="ENZ17673.1"/>
    <property type="molecule type" value="Genomic_DNA"/>
</dbReference>
<evidence type="ECO:0008006" key="3">
    <source>
        <dbReference type="Google" id="ProtNLM"/>
    </source>
</evidence>
<evidence type="ECO:0000313" key="2">
    <source>
        <dbReference type="Proteomes" id="UP000013085"/>
    </source>
</evidence>
<reference evidence="1 2" key="1">
    <citation type="submission" date="2013-01" db="EMBL/GenBank/DDBJ databases">
        <title>The Genome Sequence of Clostridium clostridioforme 90A8.</title>
        <authorList>
            <consortium name="The Broad Institute Genome Sequencing Platform"/>
            <person name="Earl A."/>
            <person name="Ward D."/>
            <person name="Feldgarden M."/>
            <person name="Gevers D."/>
            <person name="Courvalin P."/>
            <person name="Lambert T."/>
            <person name="Walker B."/>
            <person name="Young S.K."/>
            <person name="Zeng Q."/>
            <person name="Gargeya S."/>
            <person name="Fitzgerald M."/>
            <person name="Haas B."/>
            <person name="Abouelleil A."/>
            <person name="Alvarado L."/>
            <person name="Arachchi H.M."/>
            <person name="Berlin A.M."/>
            <person name="Chapman S.B."/>
            <person name="Dewar J."/>
            <person name="Goldberg J."/>
            <person name="Griggs A."/>
            <person name="Gujja S."/>
            <person name="Hansen M."/>
            <person name="Howarth C."/>
            <person name="Imamovic A."/>
            <person name="Larimer J."/>
            <person name="McCowan C."/>
            <person name="Murphy C."/>
            <person name="Neiman D."/>
            <person name="Pearson M."/>
            <person name="Priest M."/>
            <person name="Roberts A."/>
            <person name="Saif S."/>
            <person name="Shea T."/>
            <person name="Sisk P."/>
            <person name="Sykes S."/>
            <person name="Wortman J."/>
            <person name="Nusbaum C."/>
            <person name="Birren B."/>
        </authorList>
    </citation>
    <scope>NUCLEOTIDE SEQUENCE [LARGE SCALE GENOMIC DNA]</scope>
    <source>
        <strain evidence="1 2">90A8</strain>
    </source>
</reference>
<dbReference type="Pfam" id="PF12788">
    <property type="entry name" value="YmaF"/>
    <property type="match status" value="1"/>
</dbReference>